<keyword evidence="9 11" id="KW-0378">Hydrolase</keyword>
<gene>
    <name evidence="15" type="primary">LOC107220805</name>
</gene>
<evidence type="ECO:0000256" key="4">
    <source>
        <dbReference type="ARBA" id="ARBA00022442"/>
    </source>
</evidence>
<dbReference type="PROSITE" id="PS00786">
    <property type="entry name" value="5_NUCLEOTIDASE_2"/>
    <property type="match status" value="1"/>
</dbReference>
<feature type="chain" id="PRO_5044976379" description="apyrase" evidence="11">
    <location>
        <begin position="27"/>
        <end position="568"/>
    </location>
</feature>
<dbReference type="PANTHER" id="PTHR11575">
    <property type="entry name" value="5'-NUCLEOTIDASE-RELATED"/>
    <property type="match status" value="1"/>
</dbReference>
<keyword evidence="11" id="KW-0547">Nucleotide-binding</keyword>
<feature type="domain" description="5'-Nucleotidase C-terminal" evidence="13">
    <location>
        <begin position="352"/>
        <end position="526"/>
    </location>
</feature>
<dbReference type="SUPFAM" id="SSF55816">
    <property type="entry name" value="5'-nucleotidase (syn. UDP-sugar hydrolase), C-terminal domain"/>
    <property type="match status" value="1"/>
</dbReference>
<dbReference type="PRINTS" id="PR01607">
    <property type="entry name" value="APYRASEFAMLY"/>
</dbReference>
<dbReference type="SUPFAM" id="SSF56300">
    <property type="entry name" value="Metallo-dependent phosphatases"/>
    <property type="match status" value="1"/>
</dbReference>
<dbReference type="EC" id="3.6.1.5" evidence="3"/>
<keyword evidence="14" id="KW-1185">Reference proteome</keyword>
<keyword evidence="8 11" id="KW-0732">Signal</keyword>
<dbReference type="GeneID" id="107220805"/>
<dbReference type="Gene3D" id="3.60.21.10">
    <property type="match status" value="1"/>
</dbReference>
<dbReference type="CDD" id="cd07409">
    <property type="entry name" value="MPP_CD73_N"/>
    <property type="match status" value="1"/>
</dbReference>
<dbReference type="Pfam" id="PF00149">
    <property type="entry name" value="Metallophos"/>
    <property type="match status" value="1"/>
</dbReference>
<name>A0ABM3GR20_NEOLC</name>
<keyword evidence="10" id="KW-1199">Hemostasis impairing toxin</keyword>
<keyword evidence="6" id="KW-0800">Toxin</keyword>
<dbReference type="InterPro" id="IPR036907">
    <property type="entry name" value="5'-Nucleotdase_C_sf"/>
</dbReference>
<feature type="signal peptide" evidence="11">
    <location>
        <begin position="1"/>
        <end position="26"/>
    </location>
</feature>
<evidence type="ECO:0000256" key="1">
    <source>
        <dbReference type="ARBA" id="ARBA00004613"/>
    </source>
</evidence>
<evidence type="ECO:0000256" key="3">
    <source>
        <dbReference type="ARBA" id="ARBA00012148"/>
    </source>
</evidence>
<dbReference type="InterPro" id="IPR008334">
    <property type="entry name" value="5'-Nucleotdase_C"/>
</dbReference>
<dbReference type="InterPro" id="IPR004843">
    <property type="entry name" value="Calcineurin-like_PHP"/>
</dbReference>
<evidence type="ECO:0000256" key="2">
    <source>
        <dbReference type="ARBA" id="ARBA00006654"/>
    </source>
</evidence>
<sequence length="568" mass="62527">MIRGDDICRMSFVALLTSALLASTEAFTARNLMYPGRTDLFELSVIHLNDFHARFVQTGSTSGTCYEGYEDECVGGIARVYTATNQLVNERPNAIFLNAGDNFQGTLWYNVHGWNVTATFMNMLPHDAMTLGNHEFDNRIAGVVPFLEMLTTPVVVTNIDDSEEPDIQGLYTNSTIVERNGTQIGIIGVILSTTNTLASTEKLAFWDEIETVNDEAARLKAQGIEIIIVLSHCGLDVDRELAANCPNVDLIVGGHSHTFLYSGTSPSSDVAEDEYPVVVVQEDTQRTVLIVQAYAYTKYLGNISVWFDADGEVYDWEGNPILLDSSIEEDPDVLAALVPWQVAVDELGDTTVGTTKVRLYKNCRYGECNVGNLITDAMVDAYVGLAENSTYWTYAAIACINAGGIRSTIEDTTGEITYADAVTSQPFENTWDVVELQGSDLLQVLEAGVATSYSDTEFVGIGFLQWSGLKVTFNLSNEAYSRVTELKVRCRECEVPTYEGVDLDEWYRIVVVSFLVTGGDGHTVLATQHRNHEVGTRDIDLYVKYLGKMSPIILGTEGRMTLEGTWSG</sequence>
<comment type="similarity">
    <text evidence="2 11">Belongs to the 5'-nucleotidase family.</text>
</comment>
<dbReference type="PANTHER" id="PTHR11575:SF32">
    <property type="entry name" value="APYRASE-LIKE PROTEIN"/>
    <property type="match status" value="1"/>
</dbReference>
<dbReference type="InterPro" id="IPR006179">
    <property type="entry name" value="5_nucleotidase/apyrase"/>
</dbReference>
<evidence type="ECO:0000259" key="13">
    <source>
        <dbReference type="Pfam" id="PF02872"/>
    </source>
</evidence>
<evidence type="ECO:0000313" key="14">
    <source>
        <dbReference type="Proteomes" id="UP000829291"/>
    </source>
</evidence>
<evidence type="ECO:0000256" key="11">
    <source>
        <dbReference type="RuleBase" id="RU362119"/>
    </source>
</evidence>
<dbReference type="RefSeq" id="XP_046602711.1">
    <property type="nucleotide sequence ID" value="XM_046746755.1"/>
</dbReference>
<reference evidence="15" key="1">
    <citation type="submission" date="2025-08" db="UniProtKB">
        <authorList>
            <consortium name="RefSeq"/>
        </authorList>
    </citation>
    <scope>IDENTIFICATION</scope>
    <source>
        <tissue evidence="15">Thorax and Abdomen</tissue>
    </source>
</reference>
<evidence type="ECO:0000256" key="8">
    <source>
        <dbReference type="ARBA" id="ARBA00022729"/>
    </source>
</evidence>
<dbReference type="Gene3D" id="3.90.780.10">
    <property type="entry name" value="5'-Nucleotidase, C-terminal domain"/>
    <property type="match status" value="1"/>
</dbReference>
<evidence type="ECO:0000256" key="9">
    <source>
        <dbReference type="ARBA" id="ARBA00022801"/>
    </source>
</evidence>
<dbReference type="InterPro" id="IPR006146">
    <property type="entry name" value="5'-Nucleotdase_CS"/>
</dbReference>
<dbReference type="Pfam" id="PF02872">
    <property type="entry name" value="5_nucleotid_C"/>
    <property type="match status" value="1"/>
</dbReference>
<accession>A0ABM3GR20</accession>
<dbReference type="Proteomes" id="UP000829291">
    <property type="component" value="Chromosome 1"/>
</dbReference>
<dbReference type="InterPro" id="IPR029052">
    <property type="entry name" value="Metallo-depent_PP-like"/>
</dbReference>
<keyword evidence="4" id="KW-1201">Platelet aggregation inhibiting toxin</keyword>
<evidence type="ECO:0000313" key="15">
    <source>
        <dbReference type="RefSeq" id="XP_046602711.1"/>
    </source>
</evidence>
<proteinExistence type="inferred from homology"/>
<protein>
    <recommendedName>
        <fullName evidence="3">apyrase</fullName>
        <ecNumber evidence="3">3.6.1.5</ecNumber>
    </recommendedName>
</protein>
<keyword evidence="7" id="KW-0479">Metal-binding</keyword>
<evidence type="ECO:0000256" key="5">
    <source>
        <dbReference type="ARBA" id="ARBA00022525"/>
    </source>
</evidence>
<organism evidence="14 15">
    <name type="scientific">Neodiprion lecontei</name>
    <name type="common">Redheaded pine sawfly</name>
    <dbReference type="NCBI Taxonomy" id="441921"/>
    <lineage>
        <taxon>Eukaryota</taxon>
        <taxon>Metazoa</taxon>
        <taxon>Ecdysozoa</taxon>
        <taxon>Arthropoda</taxon>
        <taxon>Hexapoda</taxon>
        <taxon>Insecta</taxon>
        <taxon>Pterygota</taxon>
        <taxon>Neoptera</taxon>
        <taxon>Endopterygota</taxon>
        <taxon>Hymenoptera</taxon>
        <taxon>Tenthredinoidea</taxon>
        <taxon>Diprionidae</taxon>
        <taxon>Diprioninae</taxon>
        <taxon>Neodiprion</taxon>
    </lineage>
</organism>
<keyword evidence="5" id="KW-0964">Secreted</keyword>
<feature type="domain" description="Calcineurin-like phosphoesterase" evidence="12">
    <location>
        <begin position="44"/>
        <end position="258"/>
    </location>
</feature>
<evidence type="ECO:0000256" key="10">
    <source>
        <dbReference type="ARBA" id="ARBA00023240"/>
    </source>
</evidence>
<comment type="subcellular location">
    <subcellularLocation>
        <location evidence="1">Secreted</location>
    </subcellularLocation>
</comment>
<evidence type="ECO:0000259" key="12">
    <source>
        <dbReference type="Pfam" id="PF00149"/>
    </source>
</evidence>
<evidence type="ECO:0000256" key="6">
    <source>
        <dbReference type="ARBA" id="ARBA00022656"/>
    </source>
</evidence>
<evidence type="ECO:0000256" key="7">
    <source>
        <dbReference type="ARBA" id="ARBA00022723"/>
    </source>
</evidence>